<evidence type="ECO:0000256" key="4">
    <source>
        <dbReference type="ARBA" id="ARBA00022807"/>
    </source>
</evidence>
<dbReference type="InterPro" id="IPR051794">
    <property type="entry name" value="PG_Endopeptidase_C40"/>
</dbReference>
<comment type="similarity">
    <text evidence="1">Belongs to the peptidase C40 family.</text>
</comment>
<evidence type="ECO:0000259" key="6">
    <source>
        <dbReference type="PROSITE" id="PS51935"/>
    </source>
</evidence>
<organism evidence="7 8">
    <name type="scientific">Amycolatopsis alba DSM 44262</name>
    <dbReference type="NCBI Taxonomy" id="1125972"/>
    <lineage>
        <taxon>Bacteria</taxon>
        <taxon>Bacillati</taxon>
        <taxon>Actinomycetota</taxon>
        <taxon>Actinomycetes</taxon>
        <taxon>Pseudonocardiales</taxon>
        <taxon>Pseudonocardiaceae</taxon>
        <taxon>Amycolatopsis</taxon>
    </lineage>
</organism>
<evidence type="ECO:0000256" key="5">
    <source>
        <dbReference type="SAM" id="MobiDB-lite"/>
    </source>
</evidence>
<comment type="caution">
    <text evidence="7">The sequence shown here is derived from an EMBL/GenBank/DDBJ whole genome shotgun (WGS) entry which is preliminary data.</text>
</comment>
<gene>
    <name evidence="7" type="ORF">CFP75_38310</name>
</gene>
<dbReference type="InterPro" id="IPR000064">
    <property type="entry name" value="NLP_P60_dom"/>
</dbReference>
<protein>
    <recommendedName>
        <fullName evidence="6">NlpC/P60 domain-containing protein</fullName>
    </recommendedName>
</protein>
<dbReference type="Proteomes" id="UP000215563">
    <property type="component" value="Unassembled WGS sequence"/>
</dbReference>
<feature type="compositionally biased region" description="Basic residues" evidence="5">
    <location>
        <begin position="387"/>
        <end position="398"/>
    </location>
</feature>
<dbReference type="EMBL" id="NMQU01000148">
    <property type="protein sequence ID" value="OXM43433.1"/>
    <property type="molecule type" value="Genomic_DNA"/>
</dbReference>
<keyword evidence="3" id="KW-0378">Hydrolase</keyword>
<keyword evidence="4" id="KW-0788">Thiol protease</keyword>
<evidence type="ECO:0000313" key="8">
    <source>
        <dbReference type="Proteomes" id="UP000215563"/>
    </source>
</evidence>
<sequence>MAPIATLSLAIIVGGAAAPVCEPPETGIGRIVKDPTPTPSAEQLDIARTIVTVVRQRGLPRRAAVLAISTGLVESKLANLTHGDRDSLGVFQQRPSQGWGTPAQILNPVYATNAFLNRLVAIPGWDTLPPGQAQQRVQRSGFPDRYAPRESEAARITDAVWKGTVPPGVPARQPTEIADLPAGCADDGGSDIPISPNEADRTKLPTGFQYPADPRQRAAVTYAIAQLGKPYVWGGKGPSGFDCSGLMLAAWASAGVAIPAGTVSQVHAGHAVPGLNQVQPGDLLFIPGSLGTPANPRHVGMYAGHGLIVNAYDSSTGVILEPLSAWSGKIVMIRRVTDPSTPSPNSGGRPPDGQQPGPRQRHGPRRSPHGPDHRRAHADCDHCGRDQHRRSHDMRHCR</sequence>
<dbReference type="InterPro" id="IPR038765">
    <property type="entry name" value="Papain-like_cys_pep_sf"/>
</dbReference>
<evidence type="ECO:0000256" key="1">
    <source>
        <dbReference type="ARBA" id="ARBA00007074"/>
    </source>
</evidence>
<dbReference type="GO" id="GO:0006508">
    <property type="term" value="P:proteolysis"/>
    <property type="evidence" value="ECO:0007669"/>
    <property type="project" value="UniProtKB-KW"/>
</dbReference>
<dbReference type="AlphaFoldDB" id="A0A229R9T7"/>
<dbReference type="PANTHER" id="PTHR47359">
    <property type="entry name" value="PEPTIDOGLYCAN DL-ENDOPEPTIDASE CWLO"/>
    <property type="match status" value="1"/>
</dbReference>
<dbReference type="Gene3D" id="3.90.1720.10">
    <property type="entry name" value="endopeptidase domain like (from Nostoc punctiforme)"/>
    <property type="match status" value="1"/>
</dbReference>
<keyword evidence="8" id="KW-1185">Reference proteome</keyword>
<name>A0A229R9T7_AMYAL</name>
<feature type="compositionally biased region" description="Basic residues" evidence="5">
    <location>
        <begin position="359"/>
        <end position="368"/>
    </location>
</feature>
<feature type="compositionally biased region" description="Basic and acidic residues" evidence="5">
    <location>
        <begin position="369"/>
        <end position="386"/>
    </location>
</feature>
<evidence type="ECO:0000313" key="7">
    <source>
        <dbReference type="EMBL" id="OXM43433.1"/>
    </source>
</evidence>
<dbReference type="SUPFAM" id="SSF54001">
    <property type="entry name" value="Cysteine proteinases"/>
    <property type="match status" value="1"/>
</dbReference>
<feature type="domain" description="NlpC/P60" evidence="6">
    <location>
        <begin position="213"/>
        <end position="337"/>
    </location>
</feature>
<dbReference type="Pfam" id="PF00877">
    <property type="entry name" value="NLPC_P60"/>
    <property type="match status" value="1"/>
</dbReference>
<keyword evidence="2" id="KW-0645">Protease</keyword>
<evidence type="ECO:0000256" key="2">
    <source>
        <dbReference type="ARBA" id="ARBA00022670"/>
    </source>
</evidence>
<feature type="compositionally biased region" description="Low complexity" evidence="5">
    <location>
        <begin position="346"/>
        <end position="358"/>
    </location>
</feature>
<reference evidence="7 8" key="1">
    <citation type="submission" date="2017-07" db="EMBL/GenBank/DDBJ databases">
        <title>Amycolatopsis alba DSM 44262 Genome sequencing and assembly.</title>
        <authorList>
            <person name="Kaur N."/>
            <person name="Mayilraj S."/>
        </authorList>
    </citation>
    <scope>NUCLEOTIDE SEQUENCE [LARGE SCALE GENOMIC DNA]</scope>
    <source>
        <strain evidence="7 8">DSM 44262</strain>
    </source>
</reference>
<evidence type="ECO:0000256" key="3">
    <source>
        <dbReference type="ARBA" id="ARBA00022801"/>
    </source>
</evidence>
<feature type="region of interest" description="Disordered" evidence="5">
    <location>
        <begin position="336"/>
        <end position="398"/>
    </location>
</feature>
<dbReference type="GO" id="GO:0008234">
    <property type="term" value="F:cysteine-type peptidase activity"/>
    <property type="evidence" value="ECO:0007669"/>
    <property type="project" value="UniProtKB-KW"/>
</dbReference>
<dbReference type="PROSITE" id="PS51935">
    <property type="entry name" value="NLPC_P60"/>
    <property type="match status" value="1"/>
</dbReference>
<dbReference type="PANTHER" id="PTHR47359:SF3">
    <property type="entry name" value="NLP_P60 DOMAIN-CONTAINING PROTEIN-RELATED"/>
    <property type="match status" value="1"/>
</dbReference>
<proteinExistence type="inferred from homology"/>
<accession>A0A229R9T7</accession>